<feature type="domain" description="Penicillin-binding protein transpeptidase" evidence="12">
    <location>
        <begin position="614"/>
        <end position="922"/>
    </location>
</feature>
<dbReference type="GO" id="GO:0008658">
    <property type="term" value="F:penicillin binding"/>
    <property type="evidence" value="ECO:0007669"/>
    <property type="project" value="InterPro"/>
</dbReference>
<dbReference type="Proteomes" id="UP000522163">
    <property type="component" value="Unassembled WGS sequence"/>
</dbReference>
<keyword evidence="10" id="KW-0961">Cell wall biogenesis/degradation</keyword>
<feature type="transmembrane region" description="Helical" evidence="11">
    <location>
        <begin position="21"/>
        <end position="40"/>
    </location>
</feature>
<evidence type="ECO:0000256" key="11">
    <source>
        <dbReference type="SAM" id="Phobius"/>
    </source>
</evidence>
<sequence>MMKELFGFLKEMLNRLFSSRLFALSIVFFLLFSVLTLHLFRLQILHGNDYLQEYQKNTRQDLVIPGTRGNIYDKDGKLLAYNELQYNITIAETGSFSGTSAGINKRNLMLKKLAEIIEKYQYPVKSQFKVQKQEDGSFVYTTTSDQDRRRLIANVFRKTPEKLSEKEANSTAEQCFLQAKKLYNFSKLTDEDGKPITLSDETTLDMIGIIYTLRLTSYQRYMSTTIVDNVSRECMAEILESKYDLPGVDIENVSVRKYNYAPYLSHIVGYTGQVQENQLADLQKLDSSYAVNDVVGVWGLEKSEDLVLKGKKGYKEMYLNNVGSIMEVISEEKPGAGNDIYTTISANDQISIYHLLEQELAGILASKITEQNELDQSALKQSQLMIPVKDAYYQLINNNVLNKEHFTAEDAGNAEKQIGSLFQENKEAVLSQVEAVLMQDSGGELSALPQEMQGYMVYIYDYLLGKEGGIVNPEDSRFKASQALASWKSDSISLHDFIKKGIEEGWIDTTKLDLSEEYSDSTQIYQLFVNKIMSFLREDSGFEKLLYKYAIANQKIRGNLLLMALFEQNVLPQDAASYDALARGDSHFAYTFLIDKIRKLQLTPAQFALDPCNGSVVVTDVKTGKVRALVSYPGFDNNRINDAAYLKKCNEDLSLPLLNGATQTQLAPGSSFKPISSIASLEEKVLDLSTVIDCTGKYEEVTPNIRCWIWPSHHGNETLVDGIKNSCNYFFADLGHRLATDAEGNYNAELGMERIRKYASDFGLNEKSGIELDEAEPRISDYDPERSAIGQGNHAFNTAQLAKYITAVANGGNLYNLSIVDKIADPKGKTVEEVGASLLRHLDYADSTWNAVHEGLRKIITEGVAKNVFLGQNITVAGKTGTAQEREDRGNHAVFVSYAPYEDPQISVTVTIPFGYSSGNAASLANMVYDYCFGKLSMDTILQRDASSILLVNVSD</sequence>
<dbReference type="InterPro" id="IPR012338">
    <property type="entry name" value="Beta-lactam/transpept-like"/>
</dbReference>
<protein>
    <submittedName>
        <fullName evidence="14">Penicillin-binding protein 2</fullName>
    </submittedName>
</protein>
<dbReference type="InterPro" id="IPR036138">
    <property type="entry name" value="PBP_dimer_sf"/>
</dbReference>
<keyword evidence="8 11" id="KW-1133">Transmembrane helix</keyword>
<evidence type="ECO:0000256" key="5">
    <source>
        <dbReference type="ARBA" id="ARBA00022692"/>
    </source>
</evidence>
<keyword evidence="7" id="KW-0573">Peptidoglycan synthesis</keyword>
<dbReference type="Pfam" id="PF03717">
    <property type="entry name" value="PBP_dimer"/>
    <property type="match status" value="1"/>
</dbReference>
<keyword evidence="4" id="KW-1003">Cell membrane</keyword>
<feature type="domain" description="Penicillin-binding protein dimerisation" evidence="13">
    <location>
        <begin position="64"/>
        <end position="328"/>
    </location>
</feature>
<dbReference type="AlphaFoldDB" id="A0A7W9SFU0"/>
<dbReference type="InterPro" id="IPR001460">
    <property type="entry name" value="PCN-bd_Tpept"/>
</dbReference>
<dbReference type="Gene3D" id="3.90.1310.10">
    <property type="entry name" value="Penicillin-binding protein 2a (Domain 2)"/>
    <property type="match status" value="1"/>
</dbReference>
<dbReference type="GeneID" id="85014918"/>
<keyword evidence="9 11" id="KW-0472">Membrane</keyword>
<dbReference type="EMBL" id="JACHHH010000006">
    <property type="protein sequence ID" value="MBB6041399.1"/>
    <property type="molecule type" value="Genomic_DNA"/>
</dbReference>
<gene>
    <name evidence="14" type="ORF">HNQ46_001379</name>
</gene>
<organism evidence="14 15">
    <name type="scientific">Oribacterium sinus</name>
    <dbReference type="NCBI Taxonomy" id="237576"/>
    <lineage>
        <taxon>Bacteria</taxon>
        <taxon>Bacillati</taxon>
        <taxon>Bacillota</taxon>
        <taxon>Clostridia</taxon>
        <taxon>Lachnospirales</taxon>
        <taxon>Lachnospiraceae</taxon>
        <taxon>Oribacterium</taxon>
    </lineage>
</organism>
<dbReference type="GO" id="GO:0005886">
    <property type="term" value="C:plasma membrane"/>
    <property type="evidence" value="ECO:0007669"/>
    <property type="project" value="UniProtKB-SubCell"/>
</dbReference>
<evidence type="ECO:0000259" key="13">
    <source>
        <dbReference type="Pfam" id="PF03717"/>
    </source>
</evidence>
<dbReference type="GO" id="GO:0071972">
    <property type="term" value="F:peptidoglycan L,D-transpeptidase activity"/>
    <property type="evidence" value="ECO:0007669"/>
    <property type="project" value="TreeGrafter"/>
</dbReference>
<dbReference type="PANTHER" id="PTHR30627:SF2">
    <property type="entry name" value="PEPTIDOGLYCAN D,D-TRANSPEPTIDASE MRDA"/>
    <property type="match status" value="1"/>
</dbReference>
<dbReference type="InterPro" id="IPR005311">
    <property type="entry name" value="PBP_dimer"/>
</dbReference>
<comment type="similarity">
    <text evidence="3">Belongs to the transpeptidase family.</text>
</comment>
<evidence type="ECO:0000256" key="1">
    <source>
        <dbReference type="ARBA" id="ARBA00004167"/>
    </source>
</evidence>
<keyword evidence="5 11" id="KW-0812">Transmembrane</keyword>
<accession>A0A7W9SFU0</accession>
<dbReference type="Gene3D" id="1.10.10.1230">
    <property type="entry name" value="Penicillin-binding protein, N-terminal non-catalytic domain, head sub-domain"/>
    <property type="match status" value="1"/>
</dbReference>
<comment type="caution">
    <text evidence="14">The sequence shown here is derived from an EMBL/GenBank/DDBJ whole genome shotgun (WGS) entry which is preliminary data.</text>
</comment>
<evidence type="ECO:0000256" key="7">
    <source>
        <dbReference type="ARBA" id="ARBA00022984"/>
    </source>
</evidence>
<evidence type="ECO:0000256" key="6">
    <source>
        <dbReference type="ARBA" id="ARBA00022960"/>
    </source>
</evidence>
<proteinExistence type="inferred from homology"/>
<dbReference type="InterPro" id="IPR050515">
    <property type="entry name" value="Beta-lactam/transpept"/>
</dbReference>
<evidence type="ECO:0000313" key="15">
    <source>
        <dbReference type="Proteomes" id="UP000522163"/>
    </source>
</evidence>
<dbReference type="SUPFAM" id="SSF56519">
    <property type="entry name" value="Penicillin binding protein dimerisation domain"/>
    <property type="match status" value="1"/>
</dbReference>
<evidence type="ECO:0000256" key="4">
    <source>
        <dbReference type="ARBA" id="ARBA00022475"/>
    </source>
</evidence>
<dbReference type="RefSeq" id="WP_183684020.1">
    <property type="nucleotide sequence ID" value="NZ_JACHHH010000006.1"/>
</dbReference>
<dbReference type="GO" id="GO:0008360">
    <property type="term" value="P:regulation of cell shape"/>
    <property type="evidence" value="ECO:0007669"/>
    <property type="project" value="UniProtKB-KW"/>
</dbReference>
<evidence type="ECO:0000256" key="2">
    <source>
        <dbReference type="ARBA" id="ARBA00004236"/>
    </source>
</evidence>
<evidence type="ECO:0000313" key="14">
    <source>
        <dbReference type="EMBL" id="MBB6041399.1"/>
    </source>
</evidence>
<evidence type="ECO:0000256" key="9">
    <source>
        <dbReference type="ARBA" id="ARBA00023136"/>
    </source>
</evidence>
<evidence type="ECO:0000259" key="12">
    <source>
        <dbReference type="Pfam" id="PF00905"/>
    </source>
</evidence>
<evidence type="ECO:0000256" key="8">
    <source>
        <dbReference type="ARBA" id="ARBA00022989"/>
    </source>
</evidence>
<dbReference type="PANTHER" id="PTHR30627">
    <property type="entry name" value="PEPTIDOGLYCAN D,D-TRANSPEPTIDASE"/>
    <property type="match status" value="1"/>
</dbReference>
<evidence type="ECO:0000256" key="3">
    <source>
        <dbReference type="ARBA" id="ARBA00007171"/>
    </source>
</evidence>
<dbReference type="Gene3D" id="3.40.710.10">
    <property type="entry name" value="DD-peptidase/beta-lactamase superfamily"/>
    <property type="match status" value="1"/>
</dbReference>
<keyword evidence="6" id="KW-0133">Cell shape</keyword>
<dbReference type="GO" id="GO:0071555">
    <property type="term" value="P:cell wall organization"/>
    <property type="evidence" value="ECO:0007669"/>
    <property type="project" value="UniProtKB-KW"/>
</dbReference>
<dbReference type="GO" id="GO:0009252">
    <property type="term" value="P:peptidoglycan biosynthetic process"/>
    <property type="evidence" value="ECO:0007669"/>
    <property type="project" value="UniProtKB-KW"/>
</dbReference>
<reference evidence="14 15" key="1">
    <citation type="submission" date="2020-08" db="EMBL/GenBank/DDBJ databases">
        <title>Genomic Encyclopedia of Type Strains, Phase IV (KMG-IV): sequencing the most valuable type-strain genomes for metagenomic binning, comparative biology and taxonomic classification.</title>
        <authorList>
            <person name="Goeker M."/>
        </authorList>
    </citation>
    <scope>NUCLEOTIDE SEQUENCE [LARGE SCALE GENOMIC DNA]</scope>
    <source>
        <strain evidence="14 15">DSM 17245</strain>
    </source>
</reference>
<dbReference type="SUPFAM" id="SSF56601">
    <property type="entry name" value="beta-lactamase/transpeptidase-like"/>
    <property type="match status" value="1"/>
</dbReference>
<dbReference type="Pfam" id="PF00905">
    <property type="entry name" value="Transpeptidase"/>
    <property type="match status" value="1"/>
</dbReference>
<evidence type="ECO:0000256" key="10">
    <source>
        <dbReference type="ARBA" id="ARBA00023316"/>
    </source>
</evidence>
<comment type="subcellular location">
    <subcellularLocation>
        <location evidence="2">Cell membrane</location>
    </subcellularLocation>
    <subcellularLocation>
        <location evidence="1">Membrane</location>
        <topology evidence="1">Single-pass membrane protein</topology>
    </subcellularLocation>
</comment>
<name>A0A7W9SFU0_9FIRM</name>